<evidence type="ECO:0000256" key="2">
    <source>
        <dbReference type="SAM" id="Phobius"/>
    </source>
</evidence>
<protein>
    <submittedName>
        <fullName evidence="3">Probable thioesterase</fullName>
    </submittedName>
</protein>
<evidence type="ECO:0000256" key="1">
    <source>
        <dbReference type="ARBA" id="ARBA00038476"/>
    </source>
</evidence>
<dbReference type="CDD" id="cd00586">
    <property type="entry name" value="4HBT"/>
    <property type="match status" value="1"/>
</dbReference>
<dbReference type="Proteomes" id="UP000837801">
    <property type="component" value="Unassembled WGS sequence"/>
</dbReference>
<proteinExistence type="inferred from homology"/>
<organism evidence="3 4">
    <name type="scientific">[Candida] railenensis</name>
    <dbReference type="NCBI Taxonomy" id="45579"/>
    <lineage>
        <taxon>Eukaryota</taxon>
        <taxon>Fungi</taxon>
        <taxon>Dikarya</taxon>
        <taxon>Ascomycota</taxon>
        <taxon>Saccharomycotina</taxon>
        <taxon>Pichiomycetes</taxon>
        <taxon>Debaryomycetaceae</taxon>
        <taxon>Kurtzmaniella</taxon>
    </lineage>
</organism>
<evidence type="ECO:0000313" key="4">
    <source>
        <dbReference type="Proteomes" id="UP000837801"/>
    </source>
</evidence>
<dbReference type="InterPro" id="IPR029069">
    <property type="entry name" value="HotDog_dom_sf"/>
</dbReference>
<dbReference type="PANTHER" id="PTHR12475:SF4">
    <property type="entry name" value="PROTEIN THEM6"/>
    <property type="match status" value="1"/>
</dbReference>
<name>A0A9P0QNY3_9ASCO</name>
<keyword evidence="4" id="KW-1185">Reference proteome</keyword>
<dbReference type="InterPro" id="IPR051490">
    <property type="entry name" value="THEM6_lcsJ_thioesterase"/>
</dbReference>
<dbReference type="AlphaFoldDB" id="A0A9P0QNY3"/>
<dbReference type="PANTHER" id="PTHR12475">
    <property type="match status" value="1"/>
</dbReference>
<keyword evidence="2" id="KW-1133">Transmembrane helix</keyword>
<dbReference type="Pfam" id="PF13279">
    <property type="entry name" value="4HBT_2"/>
    <property type="match status" value="1"/>
</dbReference>
<dbReference type="EMBL" id="CAKXYY010000005">
    <property type="protein sequence ID" value="CAH2352067.1"/>
    <property type="molecule type" value="Genomic_DNA"/>
</dbReference>
<comment type="similarity">
    <text evidence="1">Belongs to the lcsJ thioesterase family.</text>
</comment>
<dbReference type="SUPFAM" id="SSF54637">
    <property type="entry name" value="Thioesterase/thiol ester dehydrase-isomerase"/>
    <property type="match status" value="1"/>
</dbReference>
<accession>A0A9P0QNY3</accession>
<evidence type="ECO:0000313" key="3">
    <source>
        <dbReference type="EMBL" id="CAH2352067.1"/>
    </source>
</evidence>
<feature type="transmembrane region" description="Helical" evidence="2">
    <location>
        <begin position="12"/>
        <end position="29"/>
    </location>
</feature>
<keyword evidence="2" id="KW-0812">Transmembrane</keyword>
<reference evidence="3" key="1">
    <citation type="submission" date="2022-03" db="EMBL/GenBank/DDBJ databases">
        <authorList>
            <person name="Legras J.-L."/>
            <person name="Devillers H."/>
            <person name="Grondin C."/>
        </authorList>
    </citation>
    <scope>NUCLEOTIDE SEQUENCE</scope>
    <source>
        <strain evidence="3">CLIB 1423</strain>
    </source>
</reference>
<dbReference type="OrthoDB" id="265761at2759"/>
<comment type="caution">
    <text evidence="3">The sequence shown here is derived from an EMBL/GenBank/DDBJ whole genome shotgun (WGS) entry which is preliminary data.</text>
</comment>
<dbReference type="Gene3D" id="3.10.129.10">
    <property type="entry name" value="Hotdog Thioesterase"/>
    <property type="match status" value="1"/>
</dbReference>
<sequence length="250" mass="29371">MPPLSTFSKYLLIAFLASTYKTLPFAYLIRFYSTVIKNIVIPKIRYHRNGKFNTFGYSVKKPTNNSDDDKLAIFEPQTFKTYVSPMEVDMYLHKSNSTYFLDLDIARTDLLTKVFQKIFYRYMDNESGLFKRKSLLNVPYIPVGSVETHFKHELKPFQSFEIHSKVIAWDKKWIFILSKFVSPKNTGDKIYGITLTKYVFKRGRITIEPEAMIREVGLWSDEIDVICKRNLSMVEHMTSLEQLELEASKY</sequence>
<keyword evidence="2" id="KW-0472">Membrane</keyword>
<gene>
    <name evidence="3" type="ORF">CLIB1423_05S04874</name>
</gene>